<proteinExistence type="inferred from homology"/>
<dbReference type="GO" id="GO:0006260">
    <property type="term" value="P:DNA replication"/>
    <property type="evidence" value="ECO:0007669"/>
    <property type="project" value="UniProtKB-UniRule"/>
</dbReference>
<evidence type="ECO:0000313" key="11">
    <source>
        <dbReference type="EMBL" id="AKO51003.1"/>
    </source>
</evidence>
<dbReference type="GO" id="GO:0005524">
    <property type="term" value="F:ATP binding"/>
    <property type="evidence" value="ECO:0007669"/>
    <property type="project" value="UniProtKB-UniRule"/>
</dbReference>
<dbReference type="SUPFAM" id="SSF52540">
    <property type="entry name" value="P-loop containing nucleoside triphosphate hydrolases"/>
    <property type="match status" value="1"/>
</dbReference>
<dbReference type="InterPro" id="IPR018078">
    <property type="entry name" value="DNA-binding_RecF_CS"/>
</dbReference>
<dbReference type="EMBL" id="CP011494">
    <property type="protein sequence ID" value="AKO51003.1"/>
    <property type="molecule type" value="Genomic_DNA"/>
</dbReference>
<name>A0A0H4HZH6_9GAMM</name>
<evidence type="ECO:0000256" key="1">
    <source>
        <dbReference type="ARBA" id="ARBA00004496"/>
    </source>
</evidence>
<dbReference type="GO" id="GO:0006302">
    <property type="term" value="P:double-strand break repair"/>
    <property type="evidence" value="ECO:0007669"/>
    <property type="project" value="TreeGrafter"/>
</dbReference>
<evidence type="ECO:0000256" key="4">
    <source>
        <dbReference type="ARBA" id="ARBA00022490"/>
    </source>
</evidence>
<gene>
    <name evidence="9" type="primary">recF</name>
    <name evidence="11" type="ORF">ABA45_00020</name>
</gene>
<evidence type="ECO:0000256" key="8">
    <source>
        <dbReference type="ARBA" id="ARBA00023125"/>
    </source>
</evidence>
<dbReference type="STRING" id="330734.ABA45_00020"/>
<keyword evidence="5 9" id="KW-0235">DNA replication</keyword>
<dbReference type="PANTHER" id="PTHR32182:SF0">
    <property type="entry name" value="DNA REPLICATION AND REPAIR PROTEIN RECF"/>
    <property type="match status" value="1"/>
</dbReference>
<dbReference type="Gene3D" id="3.40.50.300">
    <property type="entry name" value="P-loop containing nucleotide triphosphate hydrolases"/>
    <property type="match status" value="2"/>
</dbReference>
<dbReference type="GO" id="GO:0005737">
    <property type="term" value="C:cytoplasm"/>
    <property type="evidence" value="ECO:0007669"/>
    <property type="project" value="UniProtKB-SubCell"/>
</dbReference>
<keyword evidence="12" id="KW-1185">Reference proteome</keyword>
<keyword evidence="9" id="KW-0234">DNA repair</keyword>
<dbReference type="GO" id="GO:0003697">
    <property type="term" value="F:single-stranded DNA binding"/>
    <property type="evidence" value="ECO:0007669"/>
    <property type="project" value="UniProtKB-UniRule"/>
</dbReference>
<dbReference type="InterPro" id="IPR042174">
    <property type="entry name" value="RecF_2"/>
</dbReference>
<reference evidence="11 12" key="1">
    <citation type="submission" date="2015-05" db="EMBL/GenBank/DDBJ databases">
        <title>Complete genome of Marinobacter psychrophilus strain 20041T isolated from sea-ice of the Canadian Basin.</title>
        <authorList>
            <person name="Song L."/>
            <person name="Ren L."/>
            <person name="Yu Y."/>
            <person name="Wang X."/>
        </authorList>
    </citation>
    <scope>NUCLEOTIDE SEQUENCE [LARGE SCALE GENOMIC DNA]</scope>
    <source>
        <strain evidence="11 12">20041</strain>
    </source>
</reference>
<keyword evidence="6 9" id="KW-0547">Nucleotide-binding</keyword>
<dbReference type="PANTHER" id="PTHR32182">
    <property type="entry name" value="DNA REPLICATION AND REPAIR PROTEIN RECF"/>
    <property type="match status" value="1"/>
</dbReference>
<feature type="binding site" evidence="9">
    <location>
        <begin position="30"/>
        <end position="37"/>
    </location>
    <ligand>
        <name>ATP</name>
        <dbReference type="ChEBI" id="CHEBI:30616"/>
    </ligand>
</feature>
<dbReference type="GO" id="GO:0000731">
    <property type="term" value="P:DNA synthesis involved in DNA repair"/>
    <property type="evidence" value="ECO:0007669"/>
    <property type="project" value="TreeGrafter"/>
</dbReference>
<keyword evidence="8 9" id="KW-0238">DNA-binding</keyword>
<accession>A0A0H4HZH6</accession>
<dbReference type="InterPro" id="IPR027417">
    <property type="entry name" value="P-loop_NTPase"/>
</dbReference>
<organism evidence="11 12">
    <name type="scientific">Marinobacter psychrophilus</name>
    <dbReference type="NCBI Taxonomy" id="330734"/>
    <lineage>
        <taxon>Bacteria</taxon>
        <taxon>Pseudomonadati</taxon>
        <taxon>Pseudomonadota</taxon>
        <taxon>Gammaproteobacteria</taxon>
        <taxon>Pseudomonadales</taxon>
        <taxon>Marinobacteraceae</taxon>
        <taxon>Marinobacter</taxon>
    </lineage>
</organism>
<dbReference type="AlphaFoldDB" id="A0A0H4HZH6"/>
<keyword evidence="7 9" id="KW-0067">ATP-binding</keyword>
<evidence type="ECO:0000256" key="2">
    <source>
        <dbReference type="ARBA" id="ARBA00008016"/>
    </source>
</evidence>
<dbReference type="InterPro" id="IPR003395">
    <property type="entry name" value="RecF/RecN/SMC_N"/>
</dbReference>
<dbReference type="Pfam" id="PF02463">
    <property type="entry name" value="SMC_N"/>
    <property type="match status" value="2"/>
</dbReference>
<dbReference type="HAMAP" id="MF_00365">
    <property type="entry name" value="RecF"/>
    <property type="match status" value="1"/>
</dbReference>
<evidence type="ECO:0000256" key="6">
    <source>
        <dbReference type="ARBA" id="ARBA00022741"/>
    </source>
</evidence>
<feature type="domain" description="RecF/RecN/SMC N-terminal" evidence="10">
    <location>
        <begin position="127"/>
        <end position="384"/>
    </location>
</feature>
<sequence>MALITLQTEHFRNLAAKPVNFSPAFNLIYGANGSGKTSLLEAIGYLGIGRSFRVSRHQAVVQHLQQKFTVFGGLDAGTLDGGGSNSGANSSGVSNPYAGNSDALNFGIPNSEPKAALEAGASSYAHRLGISRDVGLKETVLRVDGEPVRNLSALARHLPVSVIDPGVFDIVAGGPGKRRQFLDWSVFHVERSFGGAWQQCQRVISQRNQTLRNGRIDETLMRAWDAQYDLLSNRVTDARLVTFAMFKEAFWLLLGETDAAWANELKLEFYPGWDHAQPLSEVLVSHRDQERRMGHTLYGPNRADIRLKIQGRPVAEILSRGQQKTLVILMKIAQGMVLRPLGKQVTFLLDDINAELDSRHRQMLAEKLRLLQCQVFITSIEQQTPDTLWPGITTPDFKMFHVEHGQVTGEH</sequence>
<dbReference type="PROSITE" id="PS00617">
    <property type="entry name" value="RECF_1"/>
    <property type="match status" value="1"/>
</dbReference>
<keyword evidence="9" id="KW-0742">SOS response</keyword>
<comment type="similarity">
    <text evidence="2 9">Belongs to the RecF family.</text>
</comment>
<evidence type="ECO:0000256" key="3">
    <source>
        <dbReference type="ARBA" id="ARBA00020170"/>
    </source>
</evidence>
<dbReference type="NCBIfam" id="TIGR00611">
    <property type="entry name" value="recf"/>
    <property type="match status" value="1"/>
</dbReference>
<feature type="domain" description="RecF/RecN/SMC N-terminal" evidence="10">
    <location>
        <begin position="3"/>
        <end position="70"/>
    </location>
</feature>
<dbReference type="InterPro" id="IPR001238">
    <property type="entry name" value="DNA-binding_RecF"/>
</dbReference>
<keyword evidence="9" id="KW-0227">DNA damage</keyword>
<comment type="function">
    <text evidence="9">The RecF protein is involved in DNA metabolism; it is required for DNA replication and normal SOS inducibility. RecF binds preferentially to single-stranded, linear DNA. It also seems to bind ATP.</text>
</comment>
<evidence type="ECO:0000256" key="9">
    <source>
        <dbReference type="HAMAP-Rule" id="MF_00365"/>
    </source>
</evidence>
<evidence type="ECO:0000256" key="7">
    <source>
        <dbReference type="ARBA" id="ARBA00022840"/>
    </source>
</evidence>
<evidence type="ECO:0000259" key="10">
    <source>
        <dbReference type="Pfam" id="PF02463"/>
    </source>
</evidence>
<dbReference type="Proteomes" id="UP000036406">
    <property type="component" value="Chromosome"/>
</dbReference>
<comment type="subcellular location">
    <subcellularLocation>
        <location evidence="1 9">Cytoplasm</location>
    </subcellularLocation>
</comment>
<dbReference type="PATRIC" id="fig|330734.3.peg.4"/>
<dbReference type="Gene3D" id="1.20.1050.90">
    <property type="entry name" value="RecF/RecN/SMC, N-terminal domain"/>
    <property type="match status" value="1"/>
</dbReference>
<evidence type="ECO:0000313" key="12">
    <source>
        <dbReference type="Proteomes" id="UP000036406"/>
    </source>
</evidence>
<evidence type="ECO:0000256" key="5">
    <source>
        <dbReference type="ARBA" id="ARBA00022705"/>
    </source>
</evidence>
<keyword evidence="4 9" id="KW-0963">Cytoplasm</keyword>
<dbReference type="GO" id="GO:0009432">
    <property type="term" value="P:SOS response"/>
    <property type="evidence" value="ECO:0007669"/>
    <property type="project" value="UniProtKB-UniRule"/>
</dbReference>
<protein>
    <recommendedName>
        <fullName evidence="3 9">DNA replication and repair protein RecF</fullName>
    </recommendedName>
</protein>
<dbReference type="RefSeq" id="WP_048383418.1">
    <property type="nucleotide sequence ID" value="NZ_CP011494.1"/>
</dbReference>
<dbReference type="KEGG" id="mpq:ABA45_00020"/>